<gene>
    <name evidence="3" type="primary">ccoS</name>
    <name evidence="3" type="ORF">CJP73_14680</name>
</gene>
<dbReference type="NCBIfam" id="TIGR00847">
    <property type="entry name" value="ccoS"/>
    <property type="match status" value="1"/>
</dbReference>
<accession>A0A3A1YPD0</accession>
<evidence type="ECO:0000313" key="3">
    <source>
        <dbReference type="EMBL" id="RIY39356.1"/>
    </source>
</evidence>
<reference evidence="3 4" key="1">
    <citation type="submission" date="2017-08" db="EMBL/GenBank/DDBJ databases">
        <title>Pusillimonas indicus sp. nov., a member of the family Alcaligenaceae isolated from surface seawater.</title>
        <authorList>
            <person name="Li J."/>
        </authorList>
    </citation>
    <scope>NUCLEOTIDE SEQUENCE [LARGE SCALE GENOMIC DNA]</scope>
    <source>
        <strain evidence="3 4">L52-1-41</strain>
    </source>
</reference>
<proteinExistence type="predicted"/>
<dbReference type="EMBL" id="NQYH01000017">
    <property type="protein sequence ID" value="RIY39356.1"/>
    <property type="molecule type" value="Genomic_DNA"/>
</dbReference>
<comment type="caution">
    <text evidence="3">The sequence shown here is derived from an EMBL/GenBank/DDBJ whole genome shotgun (WGS) entry which is preliminary data.</text>
</comment>
<protein>
    <submittedName>
        <fullName evidence="3">Cbb3-type cytochrome oxidase assembly protein CcoS</fullName>
    </submittedName>
</protein>
<dbReference type="Pfam" id="PF03597">
    <property type="entry name" value="FixS"/>
    <property type="match status" value="1"/>
</dbReference>
<feature type="region of interest" description="Disordered" evidence="1">
    <location>
        <begin position="38"/>
        <end position="67"/>
    </location>
</feature>
<dbReference type="AlphaFoldDB" id="A0A3A1YPD0"/>
<dbReference type="PANTHER" id="PTHR41532">
    <property type="entry name" value="FIXS PROTEIN"/>
    <property type="match status" value="1"/>
</dbReference>
<dbReference type="PANTHER" id="PTHR41532:SF1">
    <property type="entry name" value="FIXS PROTEIN"/>
    <property type="match status" value="1"/>
</dbReference>
<keyword evidence="2" id="KW-1133">Transmembrane helix</keyword>
<keyword evidence="2" id="KW-0812">Transmembrane</keyword>
<evidence type="ECO:0000313" key="4">
    <source>
        <dbReference type="Proteomes" id="UP000266206"/>
    </source>
</evidence>
<evidence type="ECO:0000256" key="1">
    <source>
        <dbReference type="SAM" id="MobiDB-lite"/>
    </source>
</evidence>
<evidence type="ECO:0000256" key="2">
    <source>
        <dbReference type="SAM" id="Phobius"/>
    </source>
</evidence>
<organism evidence="3 4">
    <name type="scientific">Neopusillimonas maritima</name>
    <dbReference type="NCBI Taxonomy" id="2026239"/>
    <lineage>
        <taxon>Bacteria</taxon>
        <taxon>Pseudomonadati</taxon>
        <taxon>Pseudomonadota</taxon>
        <taxon>Betaproteobacteria</taxon>
        <taxon>Burkholderiales</taxon>
        <taxon>Alcaligenaceae</taxon>
        <taxon>Neopusillimonas</taxon>
    </lineage>
</organism>
<feature type="transmembrane region" description="Helical" evidence="2">
    <location>
        <begin position="6"/>
        <end position="26"/>
    </location>
</feature>
<keyword evidence="2" id="KW-0472">Membrane</keyword>
<dbReference type="InterPro" id="IPR004714">
    <property type="entry name" value="Cyt_oxidase_maturation_cbb3"/>
</dbReference>
<dbReference type="Proteomes" id="UP000266206">
    <property type="component" value="Unassembled WGS sequence"/>
</dbReference>
<name>A0A3A1YPD0_9BURK</name>
<dbReference type="OrthoDB" id="9802763at2"/>
<sequence length="67" mass="7626">MGALYLLLPISLILVVLIGAAFWWAIFSGQFEDTDEAARSILEDNDTPEPKAQEREEEKESRRDNSE</sequence>
<dbReference type="RefSeq" id="WP_114421933.1">
    <property type="nucleotide sequence ID" value="NZ_NQYH01000017.1"/>
</dbReference>